<comment type="caution">
    <text evidence="1">The sequence shown here is derived from an EMBL/GenBank/DDBJ whole genome shotgun (WGS) entry which is preliminary data.</text>
</comment>
<dbReference type="Proteomes" id="UP001227543">
    <property type="component" value="Unassembled WGS sequence"/>
</dbReference>
<organism evidence="1 2">
    <name type="scientific">Colletotrichum tamarilloi</name>
    <dbReference type="NCBI Taxonomy" id="1209934"/>
    <lineage>
        <taxon>Eukaryota</taxon>
        <taxon>Fungi</taxon>
        <taxon>Dikarya</taxon>
        <taxon>Ascomycota</taxon>
        <taxon>Pezizomycotina</taxon>
        <taxon>Sordariomycetes</taxon>
        <taxon>Hypocreomycetidae</taxon>
        <taxon>Glomerellales</taxon>
        <taxon>Glomerellaceae</taxon>
        <taxon>Colletotrichum</taxon>
        <taxon>Colletotrichum acutatum species complex</taxon>
    </lineage>
</organism>
<evidence type="ECO:0000313" key="2">
    <source>
        <dbReference type="Proteomes" id="UP001227543"/>
    </source>
</evidence>
<gene>
    <name evidence="1" type="ORF">CTAM01_17119</name>
</gene>
<protein>
    <submittedName>
        <fullName evidence="1">Uncharacterized protein</fullName>
    </submittedName>
</protein>
<dbReference type="RefSeq" id="XP_060372314.1">
    <property type="nucleotide sequence ID" value="XM_060533108.1"/>
</dbReference>
<proteinExistence type="predicted"/>
<evidence type="ECO:0000313" key="1">
    <source>
        <dbReference type="EMBL" id="KAK1461725.1"/>
    </source>
</evidence>
<name>A0ABQ9QGJ7_9PEZI</name>
<sequence length="139" mass="15790">VQSPEIQFCAHVASSLTNILNVREAETCCDGSPQTSGHGYSDWFANENMGQDGERQCEWQRVIKSYSKASITGFHSIHSRTSDRGRMYTVRTTMGPACVDQVQKDGACCQGEATYDQYYRDYTCHRCLWTTWVYSMDTV</sequence>
<feature type="non-terminal residue" evidence="1">
    <location>
        <position position="1"/>
    </location>
</feature>
<dbReference type="EMBL" id="MLFU01000353">
    <property type="protein sequence ID" value="KAK1461725.1"/>
    <property type="molecule type" value="Genomic_DNA"/>
</dbReference>
<dbReference type="GeneID" id="85417346"/>
<accession>A0ABQ9QGJ7</accession>
<reference evidence="1 2" key="1">
    <citation type="submission" date="2016-10" db="EMBL/GenBank/DDBJ databases">
        <title>The genome sequence of Colletotrichum fioriniae PJ7.</title>
        <authorList>
            <person name="Baroncelli R."/>
        </authorList>
    </citation>
    <scope>NUCLEOTIDE SEQUENCE [LARGE SCALE GENOMIC DNA]</scope>
    <source>
        <strain evidence="1 2">Tom-12</strain>
    </source>
</reference>
<keyword evidence="2" id="KW-1185">Reference proteome</keyword>